<dbReference type="InterPro" id="IPR036388">
    <property type="entry name" value="WH-like_DNA-bd_sf"/>
</dbReference>
<organism evidence="7 8">
    <name type="scientific">Ambispora leptoticha</name>
    <dbReference type="NCBI Taxonomy" id="144679"/>
    <lineage>
        <taxon>Eukaryota</taxon>
        <taxon>Fungi</taxon>
        <taxon>Fungi incertae sedis</taxon>
        <taxon>Mucoromycota</taxon>
        <taxon>Glomeromycotina</taxon>
        <taxon>Glomeromycetes</taxon>
        <taxon>Archaeosporales</taxon>
        <taxon>Ambisporaceae</taxon>
        <taxon>Ambispora</taxon>
    </lineage>
</organism>
<protein>
    <submittedName>
        <fullName evidence="7">3964_t:CDS:1</fullName>
    </submittedName>
</protein>
<comment type="caution">
    <text evidence="7">The sequence shown here is derived from an EMBL/GenBank/DDBJ whole genome shotgun (WGS) entry which is preliminary data.</text>
</comment>
<dbReference type="GO" id="GO:0016887">
    <property type="term" value="F:ATP hydrolysis activity"/>
    <property type="evidence" value="ECO:0007669"/>
    <property type="project" value="InterPro"/>
</dbReference>
<dbReference type="PANTHER" id="PTHR10763">
    <property type="entry name" value="CELL DIVISION CONTROL PROTEIN 6-RELATED"/>
    <property type="match status" value="1"/>
</dbReference>
<dbReference type="Gene3D" id="3.40.50.300">
    <property type="entry name" value="P-loop containing nucleotide triphosphate hydrolases"/>
    <property type="match status" value="1"/>
</dbReference>
<dbReference type="GO" id="GO:0003688">
    <property type="term" value="F:DNA replication origin binding"/>
    <property type="evidence" value="ECO:0007669"/>
    <property type="project" value="TreeGrafter"/>
</dbReference>
<dbReference type="InterPro" id="IPR015163">
    <property type="entry name" value="Cdc6_C"/>
</dbReference>
<dbReference type="Gene3D" id="1.10.10.10">
    <property type="entry name" value="Winged helix-like DNA-binding domain superfamily/Winged helix DNA-binding domain"/>
    <property type="match status" value="1"/>
</dbReference>
<evidence type="ECO:0000256" key="2">
    <source>
        <dbReference type="ARBA" id="ARBA00022618"/>
    </source>
</evidence>
<dbReference type="InterPro" id="IPR050311">
    <property type="entry name" value="ORC1/CDC6"/>
</dbReference>
<dbReference type="SMART" id="SM00382">
    <property type="entry name" value="AAA"/>
    <property type="match status" value="1"/>
</dbReference>
<keyword evidence="8" id="KW-1185">Reference proteome</keyword>
<evidence type="ECO:0000259" key="6">
    <source>
        <dbReference type="SMART" id="SM00382"/>
    </source>
</evidence>
<dbReference type="GO" id="GO:0005524">
    <property type="term" value="F:ATP binding"/>
    <property type="evidence" value="ECO:0007669"/>
    <property type="project" value="InterPro"/>
</dbReference>
<dbReference type="GO" id="GO:0005634">
    <property type="term" value="C:nucleus"/>
    <property type="evidence" value="ECO:0007669"/>
    <property type="project" value="TreeGrafter"/>
</dbReference>
<dbReference type="SUPFAM" id="SSF52540">
    <property type="entry name" value="P-loop containing nucleoside triphosphate hydrolases"/>
    <property type="match status" value="1"/>
</dbReference>
<dbReference type="SUPFAM" id="SSF46785">
    <property type="entry name" value="Winged helix' DNA-binding domain"/>
    <property type="match status" value="1"/>
</dbReference>
<dbReference type="GO" id="GO:0006270">
    <property type="term" value="P:DNA replication initiation"/>
    <property type="evidence" value="ECO:0007669"/>
    <property type="project" value="InterPro"/>
</dbReference>
<dbReference type="AlphaFoldDB" id="A0A9N9CGM0"/>
<dbReference type="InterPro" id="IPR027417">
    <property type="entry name" value="P-loop_NTPase"/>
</dbReference>
<dbReference type="OrthoDB" id="1926878at2759"/>
<dbReference type="Proteomes" id="UP000789508">
    <property type="component" value="Unassembled WGS sequence"/>
</dbReference>
<evidence type="ECO:0000313" key="8">
    <source>
        <dbReference type="Proteomes" id="UP000789508"/>
    </source>
</evidence>
<accession>A0A9N9CGM0</accession>
<evidence type="ECO:0000313" key="7">
    <source>
        <dbReference type="EMBL" id="CAG8602900.1"/>
    </source>
</evidence>
<dbReference type="CDD" id="cd00009">
    <property type="entry name" value="AAA"/>
    <property type="match status" value="1"/>
</dbReference>
<proteinExistence type="inferred from homology"/>
<dbReference type="Gene3D" id="1.10.8.60">
    <property type="match status" value="1"/>
</dbReference>
<evidence type="ECO:0000256" key="5">
    <source>
        <dbReference type="SAM" id="MobiDB-lite"/>
    </source>
</evidence>
<evidence type="ECO:0000256" key="1">
    <source>
        <dbReference type="ARBA" id="ARBA00006184"/>
    </source>
</evidence>
<name>A0A9N9CGM0_9GLOM</name>
<dbReference type="EMBL" id="CAJVPS010004377">
    <property type="protein sequence ID" value="CAG8602900.1"/>
    <property type="molecule type" value="Genomic_DNA"/>
</dbReference>
<dbReference type="PANTHER" id="PTHR10763:SF26">
    <property type="entry name" value="CELL DIVISION CONTROL PROTEIN 6 HOMOLOG"/>
    <property type="match status" value="1"/>
</dbReference>
<keyword evidence="2" id="KW-0132">Cell division</keyword>
<feature type="region of interest" description="Disordered" evidence="5">
    <location>
        <begin position="1"/>
        <end position="29"/>
    </location>
</feature>
<dbReference type="InterPro" id="IPR016314">
    <property type="entry name" value="Cdc6/18"/>
</dbReference>
<dbReference type="InterPro" id="IPR036390">
    <property type="entry name" value="WH_DNA-bd_sf"/>
</dbReference>
<evidence type="ECO:0000256" key="3">
    <source>
        <dbReference type="ARBA" id="ARBA00022705"/>
    </source>
</evidence>
<comment type="similarity">
    <text evidence="1">Belongs to the CDC6/cdc18 family.</text>
</comment>
<dbReference type="PIRSF" id="PIRSF001767">
    <property type="entry name" value="Cdc6"/>
    <property type="match status" value="1"/>
</dbReference>
<dbReference type="InterPro" id="IPR003593">
    <property type="entry name" value="AAA+_ATPase"/>
</dbReference>
<keyword evidence="4" id="KW-0131">Cell cycle</keyword>
<keyword evidence="3" id="KW-0235">DNA replication</keyword>
<dbReference type="Pfam" id="PF00004">
    <property type="entry name" value="AAA"/>
    <property type="match status" value="1"/>
</dbReference>
<feature type="domain" description="AAA+ ATPase" evidence="6">
    <location>
        <begin position="82"/>
        <end position="231"/>
    </location>
</feature>
<sequence>MSSQEKLPWPVTKKRKSKKEIPEDSQECNSKRVKVTANATRDLLIATRSAFSRSADPARMVGREMEHAEITKFLQTAISDHVSGRLYIAGSPGTGKTALVHTVCRELKLKDIEGLQIVEINCNTIQPKNLYFELVKKLSGMEIKKRVNAQREFESLLKNNDKGDDNNSSVVVMDEVDNLFEKDSNLIYSLFEYSALADGKMTLIAIANEINLDKRLLSRLSAKNVTVESLTFKSYKPSEISAIIDDRLKSVAINGENLLIESQAVELCARKVASEGGDARQAMELCMLALQNLDNKDHHGKNDEIGKVTLTEMSKILSNAFVTNKTVQRLRELSIHQQAMLCSLILMRRNGNTSTTQAKLFTFYRGLCKKHSAPLINQAQFPDLVTACESIGLLKFGRAKRNEDRKIITDILESDLREAIKDVPHVKNFLK</sequence>
<evidence type="ECO:0000256" key="4">
    <source>
        <dbReference type="ARBA" id="ARBA00023306"/>
    </source>
</evidence>
<dbReference type="Pfam" id="PF09079">
    <property type="entry name" value="WHD_Cdc6"/>
    <property type="match status" value="1"/>
</dbReference>
<dbReference type="GO" id="GO:0051301">
    <property type="term" value="P:cell division"/>
    <property type="evidence" value="ECO:0007669"/>
    <property type="project" value="UniProtKB-KW"/>
</dbReference>
<gene>
    <name evidence="7" type="ORF">ALEPTO_LOCUS8223</name>
</gene>
<dbReference type="InterPro" id="IPR003959">
    <property type="entry name" value="ATPase_AAA_core"/>
</dbReference>
<reference evidence="7" key="1">
    <citation type="submission" date="2021-06" db="EMBL/GenBank/DDBJ databases">
        <authorList>
            <person name="Kallberg Y."/>
            <person name="Tangrot J."/>
            <person name="Rosling A."/>
        </authorList>
    </citation>
    <scope>NUCLEOTIDE SEQUENCE</scope>
    <source>
        <strain evidence="7">FL130A</strain>
    </source>
</reference>
<dbReference type="GO" id="GO:0033314">
    <property type="term" value="P:mitotic DNA replication checkpoint signaling"/>
    <property type="evidence" value="ECO:0007669"/>
    <property type="project" value="TreeGrafter"/>
</dbReference>